<feature type="chain" id="PRO_5003984936" description="Secretion system C-terminal sorting domain-containing protein" evidence="1">
    <location>
        <begin position="26"/>
        <end position="820"/>
    </location>
</feature>
<reference evidence="3" key="1">
    <citation type="submission" date="2012-09" db="EMBL/GenBank/DDBJ databases">
        <title>Metagenomic Characterization of a Microbial Community in Wastewater Detects High Levels of Antibiotic Resistance.</title>
        <authorList>
            <person name="Abrams M."/>
            <person name="Caldwell A."/>
            <person name="Vandaei E."/>
            <person name="Lee W."/>
            <person name="Perrott J."/>
            <person name="Khan S.Y."/>
            <person name="Ta J."/>
            <person name="Romero D."/>
            <person name="Nguyen V."/>
            <person name="Pourmand N."/>
            <person name="Ouverney C.C."/>
        </authorList>
    </citation>
    <scope>NUCLEOTIDE SEQUENCE</scope>
</reference>
<dbReference type="GO" id="GO:0030246">
    <property type="term" value="F:carbohydrate binding"/>
    <property type="evidence" value="ECO:0007669"/>
    <property type="project" value="InterPro"/>
</dbReference>
<name>L7W2K8_9BACT</name>
<sequence length="820" mass="92561">MLTRPMFRLAICLSAFSLSILGLKAQNDCNCNQQVVVQVNAQCTYVLSKLQLGIKNCPDSYIAVLDNKPQNRDTIDAPGSYTYGLYQNDGRLICLGNVMAMSPSGPVLDSVNFLQDTFSFQQIDDIFNRANTTGVPGSNLSLINNSTRVTSDGRMTELVNDNVANLGVPFFSMGCQTPRCGITLSFSDELVYSACREAQRGNLYATIRRSWLARDCQGRINSSAQFIHFKNPEKADFVWNLSKKGDRKITLYYGECSLSPNRLALSSIFPVTSKRNRAIFDSGLKISQAIQEKVDTTCDGNGLQITRNYLIYDECKNTIIDTFSLRLEPGEIKKDWLIAPSDTITLPIIGKSCKIGLPFKSKAHLFSLLQLKIDPLCKEQHVEWTWEYRISNNSDNWFPTRPLRDSLFLYLGQARITITVLDSCQNLYTKHINVLIKDVSPFDFTCPAPFEATFEEKNGKKYYYLNSLESYPNAPMCRTYETSYRRIISPACLSNFLVNRAYDLDQDGDIMEHFTFIRDGKFAKMYYSPWVKFIEAFACDEDIPVYYEQQIKALEENLEHSCLSYFTISSQKPVEFRFDDATVKMGSPICVPLKVNGLKKILGLQFYVWFDAKVIRLDSIKSIPNGPGMGNFGFPNTGVRPHEDLIVAWVAPGVKPTSFPANSTLFELCFTPLAIGQSPIWVDSTRRRMEITNENGVNLVAKSKVGIISIIDKNDFRNPIKQIQNTPPLSNSADGDKKVPDIRVFPNPSQDQVYISLPASWAPQGKIVLKDLQGRVLMRQEITSSISTLNLYEQVPNGVHLLEIQSQNQVWTQRIVVLKP</sequence>
<evidence type="ECO:0000256" key="1">
    <source>
        <dbReference type="SAM" id="SignalP"/>
    </source>
</evidence>
<protein>
    <recommendedName>
        <fullName evidence="2">Secretion system C-terminal sorting domain-containing protein</fullName>
    </recommendedName>
</protein>
<dbReference type="Pfam" id="PF18962">
    <property type="entry name" value="Por_Secre_tail"/>
    <property type="match status" value="1"/>
</dbReference>
<evidence type="ECO:0000313" key="3">
    <source>
        <dbReference type="EMBL" id="AGC72860.1"/>
    </source>
</evidence>
<evidence type="ECO:0000259" key="2">
    <source>
        <dbReference type="Pfam" id="PF18962"/>
    </source>
</evidence>
<proteinExistence type="predicted"/>
<dbReference type="InterPro" id="IPR026444">
    <property type="entry name" value="Secre_tail"/>
</dbReference>
<feature type="signal peptide" evidence="1">
    <location>
        <begin position="1"/>
        <end position="25"/>
    </location>
</feature>
<accession>L7W2K8</accession>
<dbReference type="Gene3D" id="2.60.40.680">
    <property type="match status" value="1"/>
</dbReference>
<dbReference type="SUPFAM" id="SSF49384">
    <property type="entry name" value="Carbohydrate-binding domain"/>
    <property type="match status" value="1"/>
</dbReference>
<dbReference type="EMBL" id="JX649914">
    <property type="protein sequence ID" value="AGC72860.1"/>
    <property type="molecule type" value="Genomic_DNA"/>
</dbReference>
<keyword evidence="1" id="KW-0732">Signal</keyword>
<dbReference type="AlphaFoldDB" id="L7W2K8"/>
<dbReference type="InterPro" id="IPR008965">
    <property type="entry name" value="CBM2/CBM3_carb-bd_dom_sf"/>
</dbReference>
<organism evidence="3">
    <name type="scientific">uncultured bacterium A1Q1_fos_97</name>
    <dbReference type="NCBI Taxonomy" id="1256593"/>
    <lineage>
        <taxon>Bacteria</taxon>
        <taxon>environmental samples</taxon>
    </lineage>
</organism>
<dbReference type="CDD" id="cd08547">
    <property type="entry name" value="Type_II_cohesin"/>
    <property type="match status" value="1"/>
</dbReference>
<feature type="domain" description="Secretion system C-terminal sorting" evidence="2">
    <location>
        <begin position="744"/>
        <end position="817"/>
    </location>
</feature>
<dbReference type="NCBIfam" id="TIGR04183">
    <property type="entry name" value="Por_Secre_tail"/>
    <property type="match status" value="1"/>
</dbReference>